<keyword evidence="2" id="KW-1185">Reference proteome</keyword>
<protein>
    <submittedName>
        <fullName evidence="1">Uncharacterized protein</fullName>
    </submittedName>
</protein>
<reference evidence="1 2" key="1">
    <citation type="journal article" date="2022" name="Genome Biol. Evol.">
        <title>The Spruce Budworm Genome: Reconstructing the Evolutionary History of Antifreeze Proteins.</title>
        <authorList>
            <person name="Beliveau C."/>
            <person name="Gagne P."/>
            <person name="Picq S."/>
            <person name="Vernygora O."/>
            <person name="Keeling C.I."/>
            <person name="Pinkney K."/>
            <person name="Doucet D."/>
            <person name="Wen F."/>
            <person name="Johnston J.S."/>
            <person name="Maaroufi H."/>
            <person name="Boyle B."/>
            <person name="Laroche J."/>
            <person name="Dewar K."/>
            <person name="Juretic N."/>
            <person name="Blackburn G."/>
            <person name="Nisole A."/>
            <person name="Brunet B."/>
            <person name="Brandao M."/>
            <person name="Lumley L."/>
            <person name="Duan J."/>
            <person name="Quan G."/>
            <person name="Lucarotti C.J."/>
            <person name="Roe A.D."/>
            <person name="Sperling F.A.H."/>
            <person name="Levesque R.C."/>
            <person name="Cusson M."/>
        </authorList>
    </citation>
    <scope>NUCLEOTIDE SEQUENCE [LARGE SCALE GENOMIC DNA]</scope>
    <source>
        <strain evidence="1">Glfc:IPQL:Cfum</strain>
    </source>
</reference>
<evidence type="ECO:0000313" key="2">
    <source>
        <dbReference type="Proteomes" id="UP001064048"/>
    </source>
</evidence>
<organism evidence="1 2">
    <name type="scientific">Choristoneura fumiferana</name>
    <name type="common">Spruce budworm moth</name>
    <name type="synonym">Archips fumiferana</name>
    <dbReference type="NCBI Taxonomy" id="7141"/>
    <lineage>
        <taxon>Eukaryota</taxon>
        <taxon>Metazoa</taxon>
        <taxon>Ecdysozoa</taxon>
        <taxon>Arthropoda</taxon>
        <taxon>Hexapoda</taxon>
        <taxon>Insecta</taxon>
        <taxon>Pterygota</taxon>
        <taxon>Neoptera</taxon>
        <taxon>Endopterygota</taxon>
        <taxon>Lepidoptera</taxon>
        <taxon>Glossata</taxon>
        <taxon>Ditrysia</taxon>
        <taxon>Tortricoidea</taxon>
        <taxon>Tortricidae</taxon>
        <taxon>Tortricinae</taxon>
        <taxon>Choristoneura</taxon>
    </lineage>
</organism>
<gene>
    <name evidence="1" type="ORF">MSG28_014799</name>
</gene>
<sequence length="635" mass="69000">MVPGNRDEVLAINDKVVLRASDLLSWLCAGASWEWGLRAVWRGACAPPRSRAARSRCTAHGSTLATWSGKESAINPAPVSVPNPLIESDSFIDSGSFERLLIYLWPIRPGSRPTKRNKIRSDPAESESGASECDGDHEPLDPAGLDEDVDSPGVVVFSYPRYCRYRALLSRLEGIQGDWLRDSLVAALGGYAAPTKNTRILYCKRGVTGCGQPGRSAGGVRRAHQEHEDTVLQGAWGWLCDRGGGGLAAGQPGRSAGGVRRAHQEHEDTVLQGAWGWLCDRGGGDWLRDSLVAALGGYAAPTKNTRILYCKRGDWLRDSLVAALGGGGTPRHQEHEDTVLQEGGDWLRDSLVAALGGYAAPTKNTRILYCKVRGAAVIEGGDWLRDSLVAALGVRRAHQEHEDTVLQGAWGWLCDRGGDWLRDSLVGAGGGVRRAHQEHEDTVLQGAWGWLCDRGGGLAAGQPGCSAGGGVRRAHQEHEDTVLQGAWGWLCDRGGGLAAGRLVAALGGYAAPTKNTRILYCKDTFEYPELEGHEFVCNQLAPKLKGRPRGRAGAAPASTRPRPPRAPRQRGGRRPPPPPEQTPRRLSLRNGAPKYSDDEEKEQTPEDRAFLQQLRQFYRDRKEPFKLAHSLKDRE</sequence>
<evidence type="ECO:0000313" key="1">
    <source>
        <dbReference type="EMBL" id="KAI8427196.1"/>
    </source>
</evidence>
<name>A0ACC0JSP1_CHOFU</name>
<proteinExistence type="predicted"/>
<comment type="caution">
    <text evidence="1">The sequence shown here is derived from an EMBL/GenBank/DDBJ whole genome shotgun (WGS) entry which is preliminary data.</text>
</comment>
<accession>A0ACC0JSP1</accession>
<dbReference type="EMBL" id="CM046126">
    <property type="protein sequence ID" value="KAI8427196.1"/>
    <property type="molecule type" value="Genomic_DNA"/>
</dbReference>
<dbReference type="Proteomes" id="UP001064048">
    <property type="component" value="Chromosome 26"/>
</dbReference>